<comment type="caution">
    <text evidence="6">The sequence shown here is derived from an EMBL/GenBank/DDBJ whole genome shotgun (WGS) entry which is preliminary data.</text>
</comment>
<dbReference type="InterPro" id="IPR036390">
    <property type="entry name" value="WH_DNA-bd_sf"/>
</dbReference>
<dbReference type="PROSITE" id="PS50931">
    <property type="entry name" value="HTH_LYSR"/>
    <property type="match status" value="1"/>
</dbReference>
<dbReference type="FunFam" id="1.10.10.10:FF:000001">
    <property type="entry name" value="LysR family transcriptional regulator"/>
    <property type="match status" value="1"/>
</dbReference>
<dbReference type="Gene3D" id="3.40.190.290">
    <property type="match status" value="1"/>
</dbReference>
<dbReference type="PANTHER" id="PTHR30419">
    <property type="entry name" value="HTH-TYPE TRANSCRIPTIONAL REGULATOR YBHD"/>
    <property type="match status" value="1"/>
</dbReference>
<keyword evidence="3 6" id="KW-0238">DNA-binding</keyword>
<protein>
    <submittedName>
        <fullName evidence="6">DNA-binding transcriptional LysR family regulator</fullName>
    </submittedName>
</protein>
<dbReference type="Proteomes" id="UP000294692">
    <property type="component" value="Unassembled WGS sequence"/>
</dbReference>
<dbReference type="InterPro" id="IPR000847">
    <property type="entry name" value="LysR_HTH_N"/>
</dbReference>
<gene>
    <name evidence="6" type="ORF">EV686_106120</name>
</gene>
<dbReference type="InterPro" id="IPR036388">
    <property type="entry name" value="WH-like_DNA-bd_sf"/>
</dbReference>
<accession>A0A4R3V129</accession>
<evidence type="ECO:0000256" key="4">
    <source>
        <dbReference type="ARBA" id="ARBA00023163"/>
    </source>
</evidence>
<evidence type="ECO:0000259" key="5">
    <source>
        <dbReference type="PROSITE" id="PS50931"/>
    </source>
</evidence>
<proteinExistence type="inferred from homology"/>
<evidence type="ECO:0000256" key="2">
    <source>
        <dbReference type="ARBA" id="ARBA00023015"/>
    </source>
</evidence>
<dbReference type="InterPro" id="IPR005119">
    <property type="entry name" value="LysR_subst-bd"/>
</dbReference>
<keyword evidence="4" id="KW-0804">Transcription</keyword>
<dbReference type="PRINTS" id="PR00039">
    <property type="entry name" value="HTHLYSR"/>
</dbReference>
<dbReference type="Pfam" id="PF00126">
    <property type="entry name" value="HTH_1"/>
    <property type="match status" value="1"/>
</dbReference>
<reference evidence="6 7" key="1">
    <citation type="submission" date="2019-03" db="EMBL/GenBank/DDBJ databases">
        <title>Genomic Encyclopedia of Type Strains, Phase IV (KMG-IV): sequencing the most valuable type-strain genomes for metagenomic binning, comparative biology and taxonomic classification.</title>
        <authorList>
            <person name="Goeker M."/>
        </authorList>
    </citation>
    <scope>NUCLEOTIDE SEQUENCE [LARGE SCALE GENOMIC DNA]</scope>
    <source>
        <strain evidence="6 7">DSM 100048</strain>
    </source>
</reference>
<evidence type="ECO:0000313" key="6">
    <source>
        <dbReference type="EMBL" id="TCU97240.1"/>
    </source>
</evidence>
<dbReference type="PANTHER" id="PTHR30419:SF8">
    <property type="entry name" value="NITROGEN ASSIMILATION TRANSCRIPTIONAL ACTIVATOR-RELATED"/>
    <property type="match status" value="1"/>
</dbReference>
<dbReference type="OrthoDB" id="9133980at2"/>
<comment type="similarity">
    <text evidence="1">Belongs to the LysR transcriptional regulatory family.</text>
</comment>
<evidence type="ECO:0000256" key="1">
    <source>
        <dbReference type="ARBA" id="ARBA00009437"/>
    </source>
</evidence>
<keyword evidence="7" id="KW-1185">Reference proteome</keyword>
<dbReference type="SUPFAM" id="SSF46785">
    <property type="entry name" value="Winged helix' DNA-binding domain"/>
    <property type="match status" value="1"/>
</dbReference>
<organism evidence="6 7">
    <name type="scientific">Paracandidimonas soli</name>
    <dbReference type="NCBI Taxonomy" id="1917182"/>
    <lineage>
        <taxon>Bacteria</taxon>
        <taxon>Pseudomonadati</taxon>
        <taxon>Pseudomonadota</taxon>
        <taxon>Betaproteobacteria</taxon>
        <taxon>Burkholderiales</taxon>
        <taxon>Alcaligenaceae</taxon>
        <taxon>Paracandidimonas</taxon>
    </lineage>
</organism>
<dbReference type="InterPro" id="IPR050950">
    <property type="entry name" value="HTH-type_LysR_regulators"/>
</dbReference>
<dbReference type="EMBL" id="SMBX01000006">
    <property type="protein sequence ID" value="TCU97240.1"/>
    <property type="molecule type" value="Genomic_DNA"/>
</dbReference>
<dbReference type="Pfam" id="PF03466">
    <property type="entry name" value="LysR_substrate"/>
    <property type="match status" value="1"/>
</dbReference>
<dbReference type="AlphaFoldDB" id="A0A4R3V129"/>
<evidence type="ECO:0000256" key="3">
    <source>
        <dbReference type="ARBA" id="ARBA00023125"/>
    </source>
</evidence>
<name>A0A4R3V129_9BURK</name>
<dbReference type="GO" id="GO:0003700">
    <property type="term" value="F:DNA-binding transcription factor activity"/>
    <property type="evidence" value="ECO:0007669"/>
    <property type="project" value="InterPro"/>
</dbReference>
<evidence type="ECO:0000313" key="7">
    <source>
        <dbReference type="Proteomes" id="UP000294692"/>
    </source>
</evidence>
<dbReference type="SUPFAM" id="SSF53850">
    <property type="entry name" value="Periplasmic binding protein-like II"/>
    <property type="match status" value="1"/>
</dbReference>
<dbReference type="RefSeq" id="WP_132477336.1">
    <property type="nucleotide sequence ID" value="NZ_JBHRVM010000001.1"/>
</dbReference>
<keyword evidence="2" id="KW-0805">Transcription regulation</keyword>
<dbReference type="Gene3D" id="1.10.10.10">
    <property type="entry name" value="Winged helix-like DNA-binding domain superfamily/Winged helix DNA-binding domain"/>
    <property type="match status" value="1"/>
</dbReference>
<dbReference type="GO" id="GO:0003677">
    <property type="term" value="F:DNA binding"/>
    <property type="evidence" value="ECO:0007669"/>
    <property type="project" value="UniProtKB-KW"/>
</dbReference>
<sequence length="313" mass="34401">MDIHLRDLRYFEVLADMQHLGRAAEQLGRSQPALTKCIDRLEAIIGSPLFERTGRGIRLTRVGEVLRLRARMLRDNASEAIREVNEFASGRFGHVRLASGPIAADHLLPELCHLALAECPDLNIEIEIGPTSTLRGQLKDGEIDILIGLTATGDPDLVAVPIVNDAVVVAARRDHAIFGRKKVTLESLLEYSWALPAPTVPSRQWLESVFTAAGLSRPHVQIETSALPLLPHMIARTDLLSFVSRHTLALHQGRMLRELPLPATTLNRTLGATYRKAGYLSPAAERVLEIFKTNGARLFANAMGDAAQGCKNR</sequence>
<feature type="domain" description="HTH lysR-type" evidence="5">
    <location>
        <begin position="1"/>
        <end position="60"/>
    </location>
</feature>
<dbReference type="GO" id="GO:0005829">
    <property type="term" value="C:cytosol"/>
    <property type="evidence" value="ECO:0007669"/>
    <property type="project" value="TreeGrafter"/>
</dbReference>